<dbReference type="InterPro" id="IPR007693">
    <property type="entry name" value="DNA_helicase_DnaB-like_N"/>
</dbReference>
<reference evidence="17" key="1">
    <citation type="submission" date="2017-09" db="EMBL/GenBank/DDBJ databases">
        <title>Depth-based differentiation of microbial function through sediment-hosted aquifers and enrichment of novel symbionts in the deep terrestrial subsurface.</title>
        <authorList>
            <person name="Probst A.J."/>
            <person name="Ladd B."/>
            <person name="Jarett J.K."/>
            <person name="Geller-Mcgrath D.E."/>
            <person name="Sieber C.M.K."/>
            <person name="Emerson J.B."/>
            <person name="Anantharaman K."/>
            <person name="Thomas B.C."/>
            <person name="Malmstrom R."/>
            <person name="Stieglmeier M."/>
            <person name="Klingl A."/>
            <person name="Woyke T."/>
            <person name="Ryan C.M."/>
            <person name="Banfield J.F."/>
        </authorList>
    </citation>
    <scope>NUCLEOTIDE SEQUENCE [LARGE SCALE GENOMIC DNA]</scope>
</reference>
<evidence type="ECO:0000256" key="1">
    <source>
        <dbReference type="ARBA" id="ARBA00008428"/>
    </source>
</evidence>
<dbReference type="GO" id="GO:0005829">
    <property type="term" value="C:cytosol"/>
    <property type="evidence" value="ECO:0007669"/>
    <property type="project" value="TreeGrafter"/>
</dbReference>
<name>A0A2H0TPA9_9BACT</name>
<dbReference type="PANTHER" id="PTHR30153:SF2">
    <property type="entry name" value="REPLICATIVE DNA HELICASE"/>
    <property type="match status" value="1"/>
</dbReference>
<dbReference type="CDD" id="cd00984">
    <property type="entry name" value="DnaB_C"/>
    <property type="match status" value="1"/>
</dbReference>
<dbReference type="Gene3D" id="3.40.50.300">
    <property type="entry name" value="P-loop containing nucleotide triphosphate hydrolases"/>
    <property type="match status" value="1"/>
</dbReference>
<dbReference type="Proteomes" id="UP000230154">
    <property type="component" value="Unassembled WGS sequence"/>
</dbReference>
<dbReference type="GO" id="GO:0006269">
    <property type="term" value="P:DNA replication, synthesis of primer"/>
    <property type="evidence" value="ECO:0007669"/>
    <property type="project" value="UniProtKB-UniRule"/>
</dbReference>
<evidence type="ECO:0000256" key="13">
    <source>
        <dbReference type="SAM" id="Coils"/>
    </source>
</evidence>
<dbReference type="Pfam" id="PF03796">
    <property type="entry name" value="DnaB_C"/>
    <property type="match status" value="1"/>
</dbReference>
<dbReference type="GO" id="GO:0043139">
    <property type="term" value="F:5'-3' DNA helicase activity"/>
    <property type="evidence" value="ECO:0007669"/>
    <property type="project" value="UniProtKB-EC"/>
</dbReference>
<protein>
    <recommendedName>
        <fullName evidence="11 12">Replicative DNA helicase</fullName>
        <ecNumber evidence="11 12">5.6.2.3</ecNumber>
    </recommendedName>
</protein>
<keyword evidence="3 12" id="KW-0235">DNA replication</keyword>
<proteinExistence type="inferred from homology"/>
<evidence type="ECO:0000256" key="14">
    <source>
        <dbReference type="SAM" id="MobiDB-lite"/>
    </source>
</evidence>
<keyword evidence="4 12" id="KW-0547">Nucleotide-binding</keyword>
<evidence type="ECO:0000256" key="4">
    <source>
        <dbReference type="ARBA" id="ARBA00022741"/>
    </source>
</evidence>
<feature type="domain" description="SF4 helicase" evidence="15">
    <location>
        <begin position="178"/>
        <end position="455"/>
    </location>
</feature>
<dbReference type="SMART" id="SM00382">
    <property type="entry name" value="AAA"/>
    <property type="match status" value="1"/>
</dbReference>
<dbReference type="GO" id="GO:0005524">
    <property type="term" value="F:ATP binding"/>
    <property type="evidence" value="ECO:0007669"/>
    <property type="project" value="UniProtKB-UniRule"/>
</dbReference>
<keyword evidence="8 12" id="KW-0238">DNA-binding</keyword>
<organism evidence="16 17">
    <name type="scientific">Candidatus Magasanikbacteria bacterium CG10_big_fil_rev_8_21_14_0_10_47_10</name>
    <dbReference type="NCBI Taxonomy" id="1974652"/>
    <lineage>
        <taxon>Bacteria</taxon>
        <taxon>Candidatus Magasanikiibacteriota</taxon>
    </lineage>
</organism>
<keyword evidence="6 12" id="KW-0347">Helicase</keyword>
<evidence type="ECO:0000256" key="8">
    <source>
        <dbReference type="ARBA" id="ARBA00023125"/>
    </source>
</evidence>
<evidence type="ECO:0000313" key="16">
    <source>
        <dbReference type="EMBL" id="PIR73969.1"/>
    </source>
</evidence>
<evidence type="ECO:0000259" key="15">
    <source>
        <dbReference type="PROSITE" id="PS51199"/>
    </source>
</evidence>
<keyword evidence="5 12" id="KW-0378">Hydrolase</keyword>
<dbReference type="InterPro" id="IPR007694">
    <property type="entry name" value="DNA_helicase_DnaB-like_C"/>
</dbReference>
<gene>
    <name evidence="16" type="primary">dnaB</name>
    <name evidence="16" type="ORF">COU35_04920</name>
</gene>
<comment type="similarity">
    <text evidence="1 12">Belongs to the helicase family. DnaB subfamily.</text>
</comment>
<comment type="function">
    <text evidence="12">The main replicative DNA helicase, it participates in initiation and elongation during chromosome replication. Travels ahead of the DNA replisome, separating dsDNA into templates for DNA synthesis. A processive ATP-dependent 5'-3' DNA helicase it has DNA-dependent ATPase activity.</text>
</comment>
<dbReference type="InterPro" id="IPR007692">
    <property type="entry name" value="DNA_helicase_DnaB"/>
</dbReference>
<comment type="catalytic activity">
    <reaction evidence="10 12">
        <text>ATP + H2O = ADP + phosphate + H(+)</text>
        <dbReference type="Rhea" id="RHEA:13065"/>
        <dbReference type="ChEBI" id="CHEBI:15377"/>
        <dbReference type="ChEBI" id="CHEBI:15378"/>
        <dbReference type="ChEBI" id="CHEBI:30616"/>
        <dbReference type="ChEBI" id="CHEBI:43474"/>
        <dbReference type="ChEBI" id="CHEBI:456216"/>
        <dbReference type="EC" id="5.6.2.3"/>
    </reaction>
</comment>
<feature type="compositionally biased region" description="Pro residues" evidence="14">
    <location>
        <begin position="474"/>
        <end position="487"/>
    </location>
</feature>
<keyword evidence="13" id="KW-0175">Coiled coil</keyword>
<evidence type="ECO:0000256" key="5">
    <source>
        <dbReference type="ARBA" id="ARBA00022801"/>
    </source>
</evidence>
<dbReference type="InterPro" id="IPR027417">
    <property type="entry name" value="P-loop_NTPase"/>
</dbReference>
<evidence type="ECO:0000256" key="2">
    <source>
        <dbReference type="ARBA" id="ARBA00022515"/>
    </source>
</evidence>
<evidence type="ECO:0000256" key="3">
    <source>
        <dbReference type="ARBA" id="ARBA00022705"/>
    </source>
</evidence>
<evidence type="ECO:0000256" key="7">
    <source>
        <dbReference type="ARBA" id="ARBA00022840"/>
    </source>
</evidence>
<dbReference type="AlphaFoldDB" id="A0A2H0TPA9"/>
<keyword evidence="7 12" id="KW-0067">ATP-binding</keyword>
<keyword evidence="9" id="KW-0413">Isomerase</keyword>
<evidence type="ECO:0000313" key="17">
    <source>
        <dbReference type="Proteomes" id="UP000230154"/>
    </source>
</evidence>
<dbReference type="PANTHER" id="PTHR30153">
    <property type="entry name" value="REPLICATIVE DNA HELICASE DNAB"/>
    <property type="match status" value="1"/>
</dbReference>
<comment type="caution">
    <text evidence="16">The sequence shown here is derived from an EMBL/GenBank/DDBJ whole genome shotgun (WGS) entry which is preliminary data.</text>
</comment>
<dbReference type="GO" id="GO:1990077">
    <property type="term" value="C:primosome complex"/>
    <property type="evidence" value="ECO:0007669"/>
    <property type="project" value="UniProtKB-UniRule"/>
</dbReference>
<dbReference type="GO" id="GO:0003677">
    <property type="term" value="F:DNA binding"/>
    <property type="evidence" value="ECO:0007669"/>
    <property type="project" value="UniProtKB-UniRule"/>
</dbReference>
<evidence type="ECO:0000256" key="10">
    <source>
        <dbReference type="ARBA" id="ARBA00048954"/>
    </source>
</evidence>
<dbReference type="InterPro" id="IPR016136">
    <property type="entry name" value="DNA_helicase_N/primase_C"/>
</dbReference>
<dbReference type="SUPFAM" id="SSF52540">
    <property type="entry name" value="P-loop containing nucleoside triphosphate hydrolases"/>
    <property type="match status" value="1"/>
</dbReference>
<evidence type="ECO:0000256" key="11">
    <source>
        <dbReference type="NCBIfam" id="TIGR00665"/>
    </source>
</evidence>
<dbReference type="Pfam" id="PF00772">
    <property type="entry name" value="DnaB"/>
    <property type="match status" value="1"/>
</dbReference>
<dbReference type="InterPro" id="IPR036185">
    <property type="entry name" value="DNA_heli_DnaB-like_N_sf"/>
</dbReference>
<sequence length="487" mass="54121">MSEFERIPPQNLEAEMSLLGAILLDKETMFQIADDVEAADFYKNAHTKIYEQMLDLYSKNEPIDLLTLGNRLKEKNLLEGVGGHSYLVRLSNTVPTTAHINEYAKIVKRKAIHRRLLGAADKITALGYKEEADNVEELLDEAQQQLYSVSQTHMKASFTPIQNVLHETFDRIDMLHKDKGKLRGVPTGYRDLDQLLAGFQKSDLIILAARPSVGKTSFCLDLARYAAVKGNVPVGIFSLEMSKEQLVDRLLCAEAGVDLWKMRTGNLSDNPNSQDFPRIGQAMSVLSEAPIYIDDNPGNNVMQIRAKARRLQAEHGLGLLVIDYLQLMESHKKGGSDNRVQEVAEMSRNLKGIARELNIPVLALSQLSRAVEQTKPAIPKLSHLRDSGSIEQDADVVMFIYRKAADRNYRPEDIPPDERNIGEIHIAKHRNGPTGMVRLFFEASRASFQNLDISHAGSMTPPPPGPSMQAGMPPRAPAPTAPAVPSF</sequence>
<feature type="region of interest" description="Disordered" evidence="14">
    <location>
        <begin position="455"/>
        <end position="487"/>
    </location>
</feature>
<dbReference type="InterPro" id="IPR003593">
    <property type="entry name" value="AAA+_ATPase"/>
</dbReference>
<evidence type="ECO:0000256" key="6">
    <source>
        <dbReference type="ARBA" id="ARBA00022806"/>
    </source>
</evidence>
<feature type="coiled-coil region" evidence="13">
    <location>
        <begin position="125"/>
        <end position="152"/>
    </location>
</feature>
<dbReference type="GO" id="GO:0016887">
    <property type="term" value="F:ATP hydrolysis activity"/>
    <property type="evidence" value="ECO:0007669"/>
    <property type="project" value="RHEA"/>
</dbReference>
<evidence type="ECO:0000256" key="12">
    <source>
        <dbReference type="RuleBase" id="RU362085"/>
    </source>
</evidence>
<keyword evidence="2 12" id="KW-0639">Primosome</keyword>
<dbReference type="EMBL" id="PFCB01000033">
    <property type="protein sequence ID" value="PIR73969.1"/>
    <property type="molecule type" value="Genomic_DNA"/>
</dbReference>
<dbReference type="FunFam" id="1.10.860.10:FF:000001">
    <property type="entry name" value="Replicative DNA helicase"/>
    <property type="match status" value="1"/>
</dbReference>
<dbReference type="PROSITE" id="PS51199">
    <property type="entry name" value="SF4_HELICASE"/>
    <property type="match status" value="1"/>
</dbReference>
<dbReference type="NCBIfam" id="NF004384">
    <property type="entry name" value="PRK05748.1"/>
    <property type="match status" value="1"/>
</dbReference>
<evidence type="ECO:0000256" key="9">
    <source>
        <dbReference type="ARBA" id="ARBA00023235"/>
    </source>
</evidence>
<dbReference type="SUPFAM" id="SSF48024">
    <property type="entry name" value="N-terminal domain of DnaB helicase"/>
    <property type="match status" value="1"/>
</dbReference>
<dbReference type="NCBIfam" id="TIGR00665">
    <property type="entry name" value="DnaB"/>
    <property type="match status" value="1"/>
</dbReference>
<dbReference type="Gene3D" id="1.10.860.10">
    <property type="entry name" value="DNAb Helicase, Chain A"/>
    <property type="match status" value="1"/>
</dbReference>
<accession>A0A2H0TPA9</accession>
<dbReference type="EC" id="5.6.2.3" evidence="11 12"/>